<keyword evidence="3" id="KW-1185">Reference proteome</keyword>
<dbReference type="RefSeq" id="WP_030193945.1">
    <property type="nucleotide sequence ID" value="NZ_BMNZ01000003.1"/>
</dbReference>
<comment type="caution">
    <text evidence="2">The sequence shown here is derived from an EMBL/GenBank/DDBJ whole genome shotgun (WGS) entry which is preliminary data.</text>
</comment>
<name>A0ABQ2HZ30_9MICO</name>
<feature type="region of interest" description="Disordered" evidence="1">
    <location>
        <begin position="29"/>
        <end position="57"/>
    </location>
</feature>
<feature type="region of interest" description="Disordered" evidence="1">
    <location>
        <begin position="227"/>
        <end position="248"/>
    </location>
</feature>
<accession>A0ABQ2HZ30</accession>
<reference evidence="3" key="1">
    <citation type="journal article" date="2019" name="Int. J. Syst. Evol. Microbiol.">
        <title>The Global Catalogue of Microorganisms (GCM) 10K type strain sequencing project: providing services to taxonomists for standard genome sequencing and annotation.</title>
        <authorList>
            <consortium name="The Broad Institute Genomics Platform"/>
            <consortium name="The Broad Institute Genome Sequencing Center for Infectious Disease"/>
            <person name="Wu L."/>
            <person name="Ma J."/>
        </authorList>
    </citation>
    <scope>NUCLEOTIDE SEQUENCE [LARGE SCALE GENOMIC DNA]</scope>
    <source>
        <strain evidence="3">JCM 1365</strain>
    </source>
</reference>
<sequence length="248" mass="25963">MCTVLITYSTPPPPSETTTPVQVGLVREATAPVPATAREESNVGEPSTSSTSSTEPAATCDVVTEVTPPAPSFAAATAGIDEAIAATIADELTRAGHRVACRPSVAVTTTDGFDLVLAVHRLRVSHRDGGAPQAIDADDPQSVEVAQGTRTPNDGESTIPMTWCADWRAVDAWARSVGDHLVHLLELRTELARVRAELDRCRTMLLAATPEPRALSAVELGRPVARGAAAHGGRRAHRLTPTSQTTGA</sequence>
<feature type="compositionally biased region" description="Polar residues" evidence="1">
    <location>
        <begin position="148"/>
        <end position="157"/>
    </location>
</feature>
<dbReference type="EMBL" id="BMNZ01000003">
    <property type="protein sequence ID" value="GGM93725.1"/>
    <property type="molecule type" value="Genomic_DNA"/>
</dbReference>
<dbReference type="Proteomes" id="UP000623461">
    <property type="component" value="Unassembled WGS sequence"/>
</dbReference>
<feature type="region of interest" description="Disordered" evidence="1">
    <location>
        <begin position="129"/>
        <end position="157"/>
    </location>
</feature>
<evidence type="ECO:0000256" key="1">
    <source>
        <dbReference type="SAM" id="MobiDB-lite"/>
    </source>
</evidence>
<feature type="compositionally biased region" description="Low complexity" evidence="1">
    <location>
        <begin position="45"/>
        <end position="57"/>
    </location>
</feature>
<proteinExistence type="predicted"/>
<evidence type="ECO:0000313" key="3">
    <source>
        <dbReference type="Proteomes" id="UP000623461"/>
    </source>
</evidence>
<evidence type="ECO:0000313" key="2">
    <source>
        <dbReference type="EMBL" id="GGM93725.1"/>
    </source>
</evidence>
<organism evidence="2 3">
    <name type="scientific">Terrabacter tumescens</name>
    <dbReference type="NCBI Taxonomy" id="60443"/>
    <lineage>
        <taxon>Bacteria</taxon>
        <taxon>Bacillati</taxon>
        <taxon>Actinomycetota</taxon>
        <taxon>Actinomycetes</taxon>
        <taxon>Micrococcales</taxon>
        <taxon>Intrasporangiaceae</taxon>
        <taxon>Terrabacter</taxon>
    </lineage>
</organism>
<protein>
    <submittedName>
        <fullName evidence="2">Uncharacterized protein</fullName>
    </submittedName>
</protein>
<gene>
    <name evidence="2" type="ORF">GCM10009721_19710</name>
</gene>